<name>A0ABD0RKU4_CIRMR</name>
<protein>
    <recommendedName>
        <fullName evidence="3">Peptidase aspartic putative domain-containing protein</fullName>
    </recommendedName>
</protein>
<dbReference type="AlphaFoldDB" id="A0ABD0RKU4"/>
<evidence type="ECO:0000313" key="2">
    <source>
        <dbReference type="Proteomes" id="UP001529510"/>
    </source>
</evidence>
<comment type="caution">
    <text evidence="1">The sequence shown here is derived from an EMBL/GenBank/DDBJ whole genome shotgun (WGS) entry which is preliminary data.</text>
</comment>
<gene>
    <name evidence="1" type="ORF">M9458_007702</name>
</gene>
<dbReference type="PANTHER" id="PTHR47331:SF3">
    <property type="match status" value="1"/>
</dbReference>
<reference evidence="1 2" key="1">
    <citation type="submission" date="2024-05" db="EMBL/GenBank/DDBJ databases">
        <title>Genome sequencing and assembly of Indian major carp, Cirrhinus mrigala (Hamilton, 1822).</title>
        <authorList>
            <person name="Mohindra V."/>
            <person name="Chowdhury L.M."/>
            <person name="Lal K."/>
            <person name="Jena J.K."/>
        </authorList>
    </citation>
    <scope>NUCLEOTIDE SEQUENCE [LARGE SCALE GENOMIC DNA]</scope>
    <source>
        <strain evidence="1">CM1030</strain>
        <tissue evidence="1">Blood</tissue>
    </source>
</reference>
<proteinExistence type="predicted"/>
<evidence type="ECO:0000313" key="1">
    <source>
        <dbReference type="EMBL" id="KAL0199162.1"/>
    </source>
</evidence>
<accession>A0ABD0RKU4</accession>
<feature type="non-terminal residue" evidence="1">
    <location>
        <position position="1"/>
    </location>
</feature>
<evidence type="ECO:0008006" key="3">
    <source>
        <dbReference type="Google" id="ProtNLM"/>
    </source>
</evidence>
<dbReference type="EMBL" id="JAMKFB020000003">
    <property type="protein sequence ID" value="KAL0199162.1"/>
    <property type="molecule type" value="Genomic_DNA"/>
</dbReference>
<organism evidence="1 2">
    <name type="scientific">Cirrhinus mrigala</name>
    <name type="common">Mrigala</name>
    <dbReference type="NCBI Taxonomy" id="683832"/>
    <lineage>
        <taxon>Eukaryota</taxon>
        <taxon>Metazoa</taxon>
        <taxon>Chordata</taxon>
        <taxon>Craniata</taxon>
        <taxon>Vertebrata</taxon>
        <taxon>Euteleostomi</taxon>
        <taxon>Actinopterygii</taxon>
        <taxon>Neopterygii</taxon>
        <taxon>Teleostei</taxon>
        <taxon>Ostariophysi</taxon>
        <taxon>Cypriniformes</taxon>
        <taxon>Cyprinidae</taxon>
        <taxon>Labeoninae</taxon>
        <taxon>Labeonini</taxon>
        <taxon>Cirrhinus</taxon>
    </lineage>
</organism>
<keyword evidence="2" id="KW-1185">Reference proteome</keyword>
<dbReference type="PANTHER" id="PTHR47331">
    <property type="entry name" value="PHD-TYPE DOMAIN-CONTAINING PROTEIN"/>
    <property type="match status" value="1"/>
</dbReference>
<feature type="non-terminal residue" evidence="1">
    <location>
        <position position="171"/>
    </location>
</feature>
<dbReference type="Proteomes" id="UP001529510">
    <property type="component" value="Unassembled WGS sequence"/>
</dbReference>
<sequence length="171" mass="19145">SKSSSCDENKSRMSTDSVDHETCGYTGAGNSECILAKVPVKIKSKKCDKVVKTYAFIDPGSSATFCTEALMRDLNLKGRKTEILLHTMGQEKPVHSNILSDLEICGLECEDYIDLPRVFTQKEIPVKQENIPQQKDLEKWPYLDQVKLPHLKAEIGVLIGANVHKAIEPWQ</sequence>